<dbReference type="InterPro" id="IPR027417">
    <property type="entry name" value="P-loop_NTPase"/>
</dbReference>
<dbReference type="Pfam" id="PF17191">
    <property type="entry name" value="RecG_wedge"/>
    <property type="match status" value="1"/>
</dbReference>
<proteinExistence type="inferred from homology"/>
<dbReference type="SUPFAM" id="SSF52540">
    <property type="entry name" value="P-loop containing nucleoside triphosphate hydrolases"/>
    <property type="match status" value="2"/>
</dbReference>
<dbReference type="PROSITE" id="PS51192">
    <property type="entry name" value="HELICASE_ATP_BIND_1"/>
    <property type="match status" value="1"/>
</dbReference>
<dbReference type="NCBIfam" id="TIGR00643">
    <property type="entry name" value="recG"/>
    <property type="match status" value="1"/>
</dbReference>
<dbReference type="InterPro" id="IPR011545">
    <property type="entry name" value="DEAD/DEAH_box_helicase_dom"/>
</dbReference>
<evidence type="ECO:0000256" key="8">
    <source>
        <dbReference type="ARBA" id="ARBA00023125"/>
    </source>
</evidence>
<evidence type="ECO:0000256" key="12">
    <source>
        <dbReference type="ARBA" id="ARBA00034617"/>
    </source>
</evidence>
<dbReference type="SUPFAM" id="SSF50249">
    <property type="entry name" value="Nucleic acid-binding proteins"/>
    <property type="match status" value="1"/>
</dbReference>
<dbReference type="Pfam" id="PF00271">
    <property type="entry name" value="Helicase_C"/>
    <property type="match status" value="1"/>
</dbReference>
<reference evidence="18 19" key="1">
    <citation type="journal article" date="2012" name="PLoS ONE">
        <title>Functional divergence in the genus oenococcus as predicted by genome sequencing of the newly-described species, Oenococcus kitaharae.</title>
        <authorList>
            <person name="Borneman A.R."/>
            <person name="McCarthy J.M."/>
            <person name="Chambers P.J."/>
            <person name="Bartowsky E.J."/>
        </authorList>
    </citation>
    <scope>NUCLEOTIDE SEQUENCE [LARGE SCALE GENOMIC DNA]</scope>
    <source>
        <strain evidence="19">DSM17330</strain>
    </source>
</reference>
<dbReference type="PANTHER" id="PTHR47964:SF1">
    <property type="entry name" value="ATP-DEPENDENT DNA HELICASE HOMOLOG RECG, CHLOROPLASTIC"/>
    <property type="match status" value="1"/>
</dbReference>
<dbReference type="Gene3D" id="3.40.50.300">
    <property type="entry name" value="P-loop containing nucleotide triphosphate hydrolases"/>
    <property type="match status" value="2"/>
</dbReference>
<dbReference type="CDD" id="cd17992">
    <property type="entry name" value="DEXHc_RecG"/>
    <property type="match status" value="1"/>
</dbReference>
<dbReference type="GO" id="GO:0005524">
    <property type="term" value="F:ATP binding"/>
    <property type="evidence" value="ECO:0007669"/>
    <property type="project" value="UniProtKB-KW"/>
</dbReference>
<evidence type="ECO:0000256" key="1">
    <source>
        <dbReference type="ARBA" id="ARBA00007504"/>
    </source>
</evidence>
<evidence type="ECO:0000313" key="19">
    <source>
        <dbReference type="Proteomes" id="UP000004959"/>
    </source>
</evidence>
<evidence type="ECO:0000256" key="10">
    <source>
        <dbReference type="ARBA" id="ARBA00023204"/>
    </source>
</evidence>
<keyword evidence="6 15" id="KW-0347">Helicase</keyword>
<dbReference type="InterPro" id="IPR045562">
    <property type="entry name" value="RecG_dom3_C"/>
</dbReference>
<dbReference type="InterPro" id="IPR004609">
    <property type="entry name" value="ATP-dep_DNA_helicase_RecG"/>
</dbReference>
<dbReference type="Gene3D" id="2.40.50.140">
    <property type="entry name" value="Nucleic acid-binding proteins"/>
    <property type="match status" value="1"/>
</dbReference>
<dbReference type="InterPro" id="IPR047112">
    <property type="entry name" value="RecG/Mfd"/>
</dbReference>
<dbReference type="STRING" id="336988.NT96_08010"/>
<dbReference type="RefSeq" id="WP_007745624.1">
    <property type="nucleotide sequence ID" value="NZ_CM001398.1"/>
</dbReference>
<comment type="function">
    <text evidence="15">Plays a critical role in recombination and DNA repair. Helps process Holliday junction intermediates to mature products by catalyzing branch migration. Has replication fork regression activity, unwinds stalled or blocked replication forks to make a HJ that can be resolved. Has a DNA unwinding activity characteristic of a DNA helicase with 3'-5' polarity.</text>
</comment>
<accession>G9WIG2</accession>
<evidence type="ECO:0000256" key="4">
    <source>
        <dbReference type="ARBA" id="ARBA00022763"/>
    </source>
</evidence>
<dbReference type="Pfam" id="PF00270">
    <property type="entry name" value="DEAD"/>
    <property type="match status" value="1"/>
</dbReference>
<evidence type="ECO:0000256" key="15">
    <source>
        <dbReference type="RuleBase" id="RU363016"/>
    </source>
</evidence>
<keyword evidence="10 15" id="KW-0234">DNA repair</keyword>
<dbReference type="HOGENOM" id="CLU_005122_7_1_9"/>
<dbReference type="InterPro" id="IPR014001">
    <property type="entry name" value="Helicase_ATP-bd"/>
</dbReference>
<dbReference type="PATRIC" id="fig|1045004.4.peg.871"/>
<evidence type="ECO:0000256" key="9">
    <source>
        <dbReference type="ARBA" id="ARBA00023172"/>
    </source>
</evidence>
<comment type="caution">
    <text evidence="18">The sequence shown here is derived from an EMBL/GenBank/DDBJ whole genome shotgun (WGS) entry which is preliminary data.</text>
</comment>
<dbReference type="InterPro" id="IPR001650">
    <property type="entry name" value="Helicase_C-like"/>
</dbReference>
<evidence type="ECO:0000259" key="16">
    <source>
        <dbReference type="PROSITE" id="PS51192"/>
    </source>
</evidence>
<feature type="domain" description="Helicase ATP-binding" evidence="16">
    <location>
        <begin position="265"/>
        <end position="428"/>
    </location>
</feature>
<dbReference type="SMART" id="SM00490">
    <property type="entry name" value="HELICc"/>
    <property type="match status" value="1"/>
</dbReference>
<evidence type="ECO:0000256" key="11">
    <source>
        <dbReference type="ARBA" id="ARBA00023235"/>
    </source>
</evidence>
<dbReference type="NCBIfam" id="NF008165">
    <property type="entry name" value="PRK10917.1-3"/>
    <property type="match status" value="1"/>
</dbReference>
<comment type="catalytic activity">
    <reaction evidence="12 15">
        <text>Couples ATP hydrolysis with the unwinding of duplex DNA by translocating in the 3'-5' direction.</text>
        <dbReference type="EC" id="5.6.2.4"/>
    </reaction>
</comment>
<dbReference type="GO" id="GO:0016887">
    <property type="term" value="F:ATP hydrolysis activity"/>
    <property type="evidence" value="ECO:0007669"/>
    <property type="project" value="RHEA"/>
</dbReference>
<dbReference type="Pfam" id="PF19833">
    <property type="entry name" value="RecG_dom3_C"/>
    <property type="match status" value="1"/>
</dbReference>
<dbReference type="PANTHER" id="PTHR47964">
    <property type="entry name" value="ATP-DEPENDENT DNA HELICASE HOMOLOG RECG, CHLOROPLASTIC"/>
    <property type="match status" value="1"/>
</dbReference>
<dbReference type="SMART" id="SM00487">
    <property type="entry name" value="DEXDc"/>
    <property type="match status" value="1"/>
</dbReference>
<feature type="domain" description="Helicase C-terminal" evidence="17">
    <location>
        <begin position="447"/>
        <end position="606"/>
    </location>
</feature>
<keyword evidence="7 15" id="KW-0067">ATP-binding</keyword>
<evidence type="ECO:0000256" key="13">
    <source>
        <dbReference type="ARBA" id="ARBA00034808"/>
    </source>
</evidence>
<evidence type="ECO:0000256" key="6">
    <source>
        <dbReference type="ARBA" id="ARBA00022806"/>
    </source>
</evidence>
<sequence>MSLFDPITKLSGVGDKRAEALKQLGIENIEDLLTYYPFRYDDFETRLPSQTDDGQKVTFKGIVSSPPVLTHFGYHKSRLSFHLLIAHDNISVSFFNQPWLEERVEVEQEIAVFGTYDAIHASLAGQKIINLAENSLAAVYPSSQAIHAKTIQQLIQKAYSLYANQIEDLIPADLRQLYRLQPRKKQIHDMHFPNDAEEARLARRSAAFEEFFIFQMRLQLLKLSAQEHQGRAVNYDNQVLQDFVERLPYRLTDAQQKVLDEILQDLSAPIHMNRLLQGDVGSGKTIVAAIAMLAAYSAGFQAAIMVPTEILAQQHAINLSNLYESCGLHLRVELLTSGLKAAARRQILQDLQSGEIDIIVGTHALIQPDVHFHNLALAVVDEQHRFGVKQRAALREQGQNPDILAMTATPIPRTLAITAYGEMDVSIIDQLPSGRKRIVTRWVKSNQTDNVFQWVKKQMVAGAQVYVVTPLIEESETLDVQNALLVYDQLQTEMAPYHVALLHGRMSNEDKQQVISDFAANKTQLLVTTTVIEVGVDIKNATIMIILDADRFGLAQLHQLRGRVGRGDKQSYAILISDPKTQYGIDRMTAIESTTDGFQLAEKDLQLRGPGDMIGVKQAGLPEFNVGDPVHDLKMMEIAQQAAIEITRQPHWDSDKDHAGLVKYLSLTMYRYKDFD</sequence>
<keyword evidence="19" id="KW-1185">Reference proteome</keyword>
<keyword evidence="8" id="KW-0238">DNA-binding</keyword>
<evidence type="ECO:0000313" key="18">
    <source>
        <dbReference type="EMBL" id="EHN58974.1"/>
    </source>
</evidence>
<evidence type="ECO:0000256" key="14">
    <source>
        <dbReference type="ARBA" id="ARBA00048988"/>
    </source>
</evidence>
<protein>
    <recommendedName>
        <fullName evidence="2 15">ATP-dependent DNA helicase RecG</fullName>
        <ecNumber evidence="13 15">5.6.2.4</ecNumber>
    </recommendedName>
</protein>
<dbReference type="OrthoDB" id="9804325at2"/>
<evidence type="ECO:0000256" key="3">
    <source>
        <dbReference type="ARBA" id="ARBA00022741"/>
    </source>
</evidence>
<keyword evidence="5 15" id="KW-0378">Hydrolase</keyword>
<gene>
    <name evidence="18" type="ORF">OKIT_0869</name>
</gene>
<dbReference type="AlphaFoldDB" id="G9WIG2"/>
<keyword evidence="9 15" id="KW-0233">DNA recombination</keyword>
<organism evidence="18 19">
    <name type="scientific">Oenococcus kitaharae DSM 17330</name>
    <dbReference type="NCBI Taxonomy" id="1045004"/>
    <lineage>
        <taxon>Bacteria</taxon>
        <taxon>Bacillati</taxon>
        <taxon>Bacillota</taxon>
        <taxon>Bacilli</taxon>
        <taxon>Lactobacillales</taxon>
        <taxon>Lactobacillaceae</taxon>
        <taxon>Oenococcus</taxon>
    </lineage>
</organism>
<dbReference type="InterPro" id="IPR033454">
    <property type="entry name" value="RecG_wedge"/>
</dbReference>
<dbReference type="GO" id="GO:0043138">
    <property type="term" value="F:3'-5' DNA helicase activity"/>
    <property type="evidence" value="ECO:0007669"/>
    <property type="project" value="UniProtKB-EC"/>
</dbReference>
<dbReference type="GO" id="GO:0006310">
    <property type="term" value="P:DNA recombination"/>
    <property type="evidence" value="ECO:0007669"/>
    <property type="project" value="UniProtKB-UniRule"/>
</dbReference>
<dbReference type="EC" id="5.6.2.4" evidence="13 15"/>
<dbReference type="NCBIfam" id="NF008168">
    <property type="entry name" value="PRK10917.2-2"/>
    <property type="match status" value="1"/>
</dbReference>
<keyword evidence="3 15" id="KW-0547">Nucleotide-binding</keyword>
<name>G9WIG2_9LACO</name>
<comment type="catalytic activity">
    <reaction evidence="14 15">
        <text>ATP + H2O = ADP + phosphate + H(+)</text>
        <dbReference type="Rhea" id="RHEA:13065"/>
        <dbReference type="ChEBI" id="CHEBI:15377"/>
        <dbReference type="ChEBI" id="CHEBI:15378"/>
        <dbReference type="ChEBI" id="CHEBI:30616"/>
        <dbReference type="ChEBI" id="CHEBI:43474"/>
        <dbReference type="ChEBI" id="CHEBI:456216"/>
        <dbReference type="EC" id="5.6.2.4"/>
    </reaction>
</comment>
<dbReference type="PROSITE" id="PS51194">
    <property type="entry name" value="HELICASE_CTER"/>
    <property type="match status" value="1"/>
</dbReference>
<dbReference type="InterPro" id="IPR012340">
    <property type="entry name" value="NA-bd_OB-fold"/>
</dbReference>
<keyword evidence="4 15" id="KW-0227">DNA damage</keyword>
<evidence type="ECO:0000259" key="17">
    <source>
        <dbReference type="PROSITE" id="PS51194"/>
    </source>
</evidence>
<dbReference type="GO" id="GO:0003677">
    <property type="term" value="F:DNA binding"/>
    <property type="evidence" value="ECO:0007669"/>
    <property type="project" value="UniProtKB-KW"/>
</dbReference>
<comment type="similarity">
    <text evidence="1 15">Belongs to the helicase family. RecG subfamily.</text>
</comment>
<dbReference type="EMBL" id="AFVZ01000001">
    <property type="protein sequence ID" value="EHN58974.1"/>
    <property type="molecule type" value="Genomic_DNA"/>
</dbReference>
<dbReference type="eggNOG" id="COG1200">
    <property type="taxonomic scope" value="Bacteria"/>
</dbReference>
<dbReference type="GO" id="GO:0006281">
    <property type="term" value="P:DNA repair"/>
    <property type="evidence" value="ECO:0007669"/>
    <property type="project" value="UniProtKB-UniRule"/>
</dbReference>
<dbReference type="Proteomes" id="UP000004959">
    <property type="component" value="Chromosome"/>
</dbReference>
<evidence type="ECO:0000256" key="5">
    <source>
        <dbReference type="ARBA" id="ARBA00022801"/>
    </source>
</evidence>
<evidence type="ECO:0000256" key="7">
    <source>
        <dbReference type="ARBA" id="ARBA00022840"/>
    </source>
</evidence>
<keyword evidence="11" id="KW-0413">Isomerase</keyword>
<evidence type="ECO:0000256" key="2">
    <source>
        <dbReference type="ARBA" id="ARBA00017846"/>
    </source>
</evidence>